<dbReference type="Pfam" id="PF12875">
    <property type="entry name" value="DUF3826"/>
    <property type="match status" value="1"/>
</dbReference>
<proteinExistence type="predicted"/>
<dbReference type="InterPro" id="IPR024284">
    <property type="entry name" value="DUF3826"/>
</dbReference>
<evidence type="ECO:0000313" key="3">
    <source>
        <dbReference type="Proteomes" id="UP000198901"/>
    </source>
</evidence>
<protein>
    <recommendedName>
        <fullName evidence="4">DUF3826 domain-containing protein</fullName>
    </recommendedName>
</protein>
<dbReference type="STRING" id="563176.SAMN04488090_0010"/>
<evidence type="ECO:0008006" key="4">
    <source>
        <dbReference type="Google" id="ProtNLM"/>
    </source>
</evidence>
<keyword evidence="3" id="KW-1185">Reference proteome</keyword>
<reference evidence="2 3" key="1">
    <citation type="submission" date="2016-10" db="EMBL/GenBank/DDBJ databases">
        <authorList>
            <person name="de Groot N.N."/>
        </authorList>
    </citation>
    <scope>NUCLEOTIDE SEQUENCE [LARGE SCALE GENOMIC DNA]</scope>
    <source>
        <strain evidence="2 3">DSM 21668</strain>
    </source>
</reference>
<dbReference type="Proteomes" id="UP000198901">
    <property type="component" value="Unassembled WGS sequence"/>
</dbReference>
<name>A0A1G9HDS6_9BACT</name>
<dbReference type="RefSeq" id="WP_093196290.1">
    <property type="nucleotide sequence ID" value="NZ_FNGS01000001.1"/>
</dbReference>
<evidence type="ECO:0000256" key="1">
    <source>
        <dbReference type="SAM" id="SignalP"/>
    </source>
</evidence>
<dbReference type="EMBL" id="FNGS01000001">
    <property type="protein sequence ID" value="SDL10995.1"/>
    <property type="molecule type" value="Genomic_DNA"/>
</dbReference>
<feature type="chain" id="PRO_5011540837" description="DUF3826 domain-containing protein" evidence="1">
    <location>
        <begin position="23"/>
        <end position="210"/>
    </location>
</feature>
<accession>A0A1G9HDS6</accession>
<organism evidence="2 3">
    <name type="scientific">Siphonobacter aquaeclarae</name>
    <dbReference type="NCBI Taxonomy" id="563176"/>
    <lineage>
        <taxon>Bacteria</taxon>
        <taxon>Pseudomonadati</taxon>
        <taxon>Bacteroidota</taxon>
        <taxon>Cytophagia</taxon>
        <taxon>Cytophagales</taxon>
        <taxon>Cytophagaceae</taxon>
        <taxon>Siphonobacter</taxon>
    </lineage>
</organism>
<dbReference type="AlphaFoldDB" id="A0A1G9HDS6"/>
<evidence type="ECO:0000313" key="2">
    <source>
        <dbReference type="EMBL" id="SDL10995.1"/>
    </source>
</evidence>
<gene>
    <name evidence="2" type="ORF">SAMN04488090_0010</name>
</gene>
<keyword evidence="1" id="KW-0732">Signal</keyword>
<feature type="signal peptide" evidence="1">
    <location>
        <begin position="1"/>
        <end position="22"/>
    </location>
</feature>
<sequence length="210" mass="23640">MNLRIGFLGWCLLLVSASGVRAQDDAYTRVITERAAKITATLGLTDAGKADRVTQLIAGQYRRLNDLQESRKTEAADLKAKEAPAAEMTALETRTEKKRNELHDVYIKALSSELTAAQVDQVKDGMTYRVLPITYQGYLDMLPNLTAEQKSQILSYLTEAREHAMDAETSEKKHAWFGKYKGKINNYLSASGIDMKKAGQEWQERRNARH</sequence>
<dbReference type="OrthoDB" id="1375905at2"/>